<evidence type="ECO:0000256" key="8">
    <source>
        <dbReference type="SAM" id="MobiDB-lite"/>
    </source>
</evidence>
<evidence type="ECO:0000256" key="4">
    <source>
        <dbReference type="ARBA" id="ARBA00022692"/>
    </source>
</evidence>
<dbReference type="STRING" id="121616.GA0070216_11348"/>
<feature type="domain" description="ABC transmembrane type-1" evidence="9">
    <location>
        <begin position="99"/>
        <end position="290"/>
    </location>
</feature>
<name>A0A1C5A2Z4_9ACTN</name>
<comment type="similarity">
    <text evidence="7">Belongs to the binding-protein-dependent transport system permease family.</text>
</comment>
<evidence type="ECO:0000256" key="5">
    <source>
        <dbReference type="ARBA" id="ARBA00022989"/>
    </source>
</evidence>
<gene>
    <name evidence="10" type="ORF">GA0070216_11348</name>
</gene>
<keyword evidence="5 7" id="KW-1133">Transmembrane helix</keyword>
<evidence type="ECO:0000313" key="11">
    <source>
        <dbReference type="Proteomes" id="UP000198797"/>
    </source>
</evidence>
<proteinExistence type="inferred from homology"/>
<dbReference type="GO" id="GO:0055085">
    <property type="term" value="P:transmembrane transport"/>
    <property type="evidence" value="ECO:0007669"/>
    <property type="project" value="InterPro"/>
</dbReference>
<keyword evidence="2 7" id="KW-0813">Transport</keyword>
<keyword evidence="3" id="KW-1003">Cell membrane</keyword>
<accession>A0A1C5A2Z4</accession>
<dbReference type="SUPFAM" id="SSF161098">
    <property type="entry name" value="MetI-like"/>
    <property type="match status" value="1"/>
</dbReference>
<dbReference type="Proteomes" id="UP000198797">
    <property type="component" value="Unassembled WGS sequence"/>
</dbReference>
<evidence type="ECO:0000256" key="2">
    <source>
        <dbReference type="ARBA" id="ARBA00022448"/>
    </source>
</evidence>
<sequence>MAVSVDKAVAAGPARDRPPRVRRRGGRGRGRSLLEVVLLTVLAVVMLFPVLWMIETSIKENRDVYAIPAEFIGFTVTLDHFKDVFVAGDGGRSALSVAFLNSVVVAGVSTVLATVLGVPAAWAYSRFTLRAKKDQLFFILSTRFMPPVVVVVPIFLMYRQVGLIDTKLGLILIYAAFNVPFTIWMMKGFVDEVPAEYEDAAMLDGYTRLQAFWKFTLPLLVPGIAATAVFALIFSWNEFVFAIFLTSSDSVRTAPPAIAGLIGGTTVDWGLVAAASVVFALPVLVFAYLVRRHLVAGVTLGAVRR</sequence>
<feature type="transmembrane region" description="Helical" evidence="7">
    <location>
        <begin position="211"/>
        <end position="236"/>
    </location>
</feature>
<dbReference type="InterPro" id="IPR000515">
    <property type="entry name" value="MetI-like"/>
</dbReference>
<dbReference type="OrthoDB" id="9794684at2"/>
<dbReference type="CDD" id="cd06261">
    <property type="entry name" value="TM_PBP2"/>
    <property type="match status" value="1"/>
</dbReference>
<feature type="transmembrane region" description="Helical" evidence="7">
    <location>
        <begin position="170"/>
        <end position="190"/>
    </location>
</feature>
<dbReference type="InterPro" id="IPR035906">
    <property type="entry name" value="MetI-like_sf"/>
</dbReference>
<feature type="transmembrane region" description="Helical" evidence="7">
    <location>
        <begin position="269"/>
        <end position="290"/>
    </location>
</feature>
<evidence type="ECO:0000256" key="1">
    <source>
        <dbReference type="ARBA" id="ARBA00004651"/>
    </source>
</evidence>
<dbReference type="RefSeq" id="WP_091250012.1">
    <property type="nucleotide sequence ID" value="NZ_CP192025.1"/>
</dbReference>
<dbReference type="PANTHER" id="PTHR32243:SF52">
    <property type="entry name" value="ABC TRANSPORTER PERMEASE PROTEIN"/>
    <property type="match status" value="1"/>
</dbReference>
<feature type="transmembrane region" description="Helical" evidence="7">
    <location>
        <begin position="99"/>
        <end position="124"/>
    </location>
</feature>
<keyword evidence="6 7" id="KW-0472">Membrane</keyword>
<comment type="subcellular location">
    <subcellularLocation>
        <location evidence="1 7">Cell membrane</location>
        <topology evidence="1 7">Multi-pass membrane protein</topology>
    </subcellularLocation>
</comment>
<dbReference type="PROSITE" id="PS50928">
    <property type="entry name" value="ABC_TM1"/>
    <property type="match status" value="1"/>
</dbReference>
<organism evidence="10 11">
    <name type="scientific">Micromonospora matsumotoense</name>
    <dbReference type="NCBI Taxonomy" id="121616"/>
    <lineage>
        <taxon>Bacteria</taxon>
        <taxon>Bacillati</taxon>
        <taxon>Actinomycetota</taxon>
        <taxon>Actinomycetes</taxon>
        <taxon>Micromonosporales</taxon>
        <taxon>Micromonosporaceae</taxon>
        <taxon>Micromonospora</taxon>
    </lineage>
</organism>
<dbReference type="InterPro" id="IPR050901">
    <property type="entry name" value="BP-dep_ABC_trans_perm"/>
</dbReference>
<evidence type="ECO:0000313" key="10">
    <source>
        <dbReference type="EMBL" id="SCF39585.1"/>
    </source>
</evidence>
<dbReference type="Pfam" id="PF00528">
    <property type="entry name" value="BPD_transp_1"/>
    <property type="match status" value="1"/>
</dbReference>
<feature type="region of interest" description="Disordered" evidence="8">
    <location>
        <begin position="1"/>
        <end position="27"/>
    </location>
</feature>
<keyword evidence="4 7" id="KW-0812">Transmembrane</keyword>
<keyword evidence="11" id="KW-1185">Reference proteome</keyword>
<dbReference type="PANTHER" id="PTHR32243">
    <property type="entry name" value="MALTOSE TRANSPORT SYSTEM PERMEASE-RELATED"/>
    <property type="match status" value="1"/>
</dbReference>
<dbReference type="EMBL" id="FMCU01000013">
    <property type="protein sequence ID" value="SCF39585.1"/>
    <property type="molecule type" value="Genomic_DNA"/>
</dbReference>
<protein>
    <submittedName>
        <fullName evidence="10">Carbohydrate ABC transporter membrane protein 2, CUT1 family</fullName>
    </submittedName>
</protein>
<evidence type="ECO:0000256" key="7">
    <source>
        <dbReference type="RuleBase" id="RU363032"/>
    </source>
</evidence>
<dbReference type="AlphaFoldDB" id="A0A1C5A2Z4"/>
<dbReference type="GO" id="GO:0005886">
    <property type="term" value="C:plasma membrane"/>
    <property type="evidence" value="ECO:0007669"/>
    <property type="project" value="UniProtKB-SubCell"/>
</dbReference>
<evidence type="ECO:0000256" key="6">
    <source>
        <dbReference type="ARBA" id="ARBA00023136"/>
    </source>
</evidence>
<reference evidence="11" key="1">
    <citation type="submission" date="2016-06" db="EMBL/GenBank/DDBJ databases">
        <authorList>
            <person name="Varghese N."/>
            <person name="Submissions Spin"/>
        </authorList>
    </citation>
    <scope>NUCLEOTIDE SEQUENCE [LARGE SCALE GENOMIC DNA]</scope>
    <source>
        <strain evidence="11">DSM 44100</strain>
    </source>
</reference>
<feature type="transmembrane region" description="Helical" evidence="7">
    <location>
        <begin position="32"/>
        <end position="54"/>
    </location>
</feature>
<evidence type="ECO:0000256" key="3">
    <source>
        <dbReference type="ARBA" id="ARBA00022475"/>
    </source>
</evidence>
<feature type="transmembrane region" description="Helical" evidence="7">
    <location>
        <begin position="136"/>
        <end position="158"/>
    </location>
</feature>
<evidence type="ECO:0000259" key="9">
    <source>
        <dbReference type="PROSITE" id="PS50928"/>
    </source>
</evidence>
<dbReference type="Gene3D" id="1.10.3720.10">
    <property type="entry name" value="MetI-like"/>
    <property type="match status" value="1"/>
</dbReference>